<keyword evidence="9" id="KW-0963">Cytoplasm</keyword>
<dbReference type="GO" id="GO:0006364">
    <property type="term" value="P:rRNA processing"/>
    <property type="evidence" value="ECO:0007669"/>
    <property type="project" value="UniProtKB-UniRule"/>
</dbReference>
<organism evidence="13 14">
    <name type="scientific">Phototrophicus methaneseepsis</name>
    <dbReference type="NCBI Taxonomy" id="2710758"/>
    <lineage>
        <taxon>Bacteria</taxon>
        <taxon>Bacillati</taxon>
        <taxon>Chloroflexota</taxon>
        <taxon>Candidatus Thermofontia</taxon>
        <taxon>Phototrophicales</taxon>
        <taxon>Phototrophicaceae</taxon>
        <taxon>Phototrophicus</taxon>
    </lineage>
</organism>
<dbReference type="EC" id="3.1.26.3" evidence="9"/>
<keyword evidence="9" id="KW-0479">Metal-binding</keyword>
<dbReference type="PROSITE" id="PS50142">
    <property type="entry name" value="RNASE_3_2"/>
    <property type="match status" value="1"/>
</dbReference>
<keyword evidence="7 9" id="KW-0378">Hydrolase</keyword>
<comment type="cofactor">
    <cofactor evidence="9">
        <name>Mg(2+)</name>
        <dbReference type="ChEBI" id="CHEBI:18420"/>
    </cofactor>
</comment>
<dbReference type="GO" id="GO:0046872">
    <property type="term" value="F:metal ion binding"/>
    <property type="evidence" value="ECO:0007669"/>
    <property type="project" value="UniProtKB-KW"/>
</dbReference>
<dbReference type="KEGG" id="pmet:G4Y79_17245"/>
<keyword evidence="9" id="KW-0819">tRNA processing</keyword>
<protein>
    <recommendedName>
        <fullName evidence="9">Ribonuclease 3</fullName>
        <ecNumber evidence="9">3.1.26.3</ecNumber>
    </recommendedName>
    <alternativeName>
        <fullName evidence="9">Ribonuclease III</fullName>
        <shortName evidence="9">RNase III</shortName>
    </alternativeName>
</protein>
<gene>
    <name evidence="9 13" type="primary">rnc</name>
    <name evidence="13" type="ORF">G4Y79_17245</name>
</gene>
<dbReference type="CDD" id="cd00593">
    <property type="entry name" value="RIBOc"/>
    <property type="match status" value="1"/>
</dbReference>
<dbReference type="NCBIfam" id="TIGR02191">
    <property type="entry name" value="RNaseIII"/>
    <property type="match status" value="1"/>
</dbReference>
<evidence type="ECO:0000259" key="12">
    <source>
        <dbReference type="PROSITE" id="PS50142"/>
    </source>
</evidence>
<dbReference type="SMART" id="SM00535">
    <property type="entry name" value="RIBOc"/>
    <property type="match status" value="1"/>
</dbReference>
<keyword evidence="14" id="KW-1185">Reference proteome</keyword>
<dbReference type="InterPro" id="IPR011907">
    <property type="entry name" value="RNase_III"/>
</dbReference>
<keyword evidence="5 9" id="KW-0540">Nuclease</keyword>
<feature type="region of interest" description="Disordered" evidence="10">
    <location>
        <begin position="249"/>
        <end position="269"/>
    </location>
</feature>
<evidence type="ECO:0000256" key="10">
    <source>
        <dbReference type="SAM" id="MobiDB-lite"/>
    </source>
</evidence>
<dbReference type="GO" id="GO:0005737">
    <property type="term" value="C:cytoplasm"/>
    <property type="evidence" value="ECO:0007669"/>
    <property type="project" value="UniProtKB-SubCell"/>
</dbReference>
<evidence type="ECO:0000256" key="5">
    <source>
        <dbReference type="ARBA" id="ARBA00022722"/>
    </source>
</evidence>
<dbReference type="EMBL" id="CP062983">
    <property type="protein sequence ID" value="QPC85237.1"/>
    <property type="molecule type" value="Genomic_DNA"/>
</dbReference>
<evidence type="ECO:0000256" key="1">
    <source>
        <dbReference type="ARBA" id="ARBA00000109"/>
    </source>
</evidence>
<feature type="domain" description="DRBM" evidence="11">
    <location>
        <begin position="152"/>
        <end position="221"/>
    </location>
</feature>
<dbReference type="InterPro" id="IPR036389">
    <property type="entry name" value="RNase_III_sf"/>
</dbReference>
<keyword evidence="9" id="KW-0699">rRNA-binding</keyword>
<evidence type="ECO:0000256" key="6">
    <source>
        <dbReference type="ARBA" id="ARBA00022759"/>
    </source>
</evidence>
<accession>A0A7S8EDZ9</accession>
<dbReference type="Pfam" id="PF14622">
    <property type="entry name" value="Ribonucleas_3_3"/>
    <property type="match status" value="1"/>
</dbReference>
<dbReference type="GO" id="GO:0010468">
    <property type="term" value="P:regulation of gene expression"/>
    <property type="evidence" value="ECO:0007669"/>
    <property type="project" value="TreeGrafter"/>
</dbReference>
<comment type="function">
    <text evidence="9">Digests double-stranded RNA. Involved in the processing of primary rRNA transcript to yield the immediate precursors to the large and small rRNAs (23S and 16S). Processes some mRNAs, and tRNAs when they are encoded in the rRNA operon. Processes pre-crRNA and tracrRNA of type II CRISPR loci if present in the organism.</text>
</comment>
<keyword evidence="4 9" id="KW-0507">mRNA processing</keyword>
<dbReference type="FunFam" id="1.10.1520.10:FF:000001">
    <property type="entry name" value="Ribonuclease 3"/>
    <property type="match status" value="1"/>
</dbReference>
<evidence type="ECO:0000259" key="11">
    <source>
        <dbReference type="PROSITE" id="PS50137"/>
    </source>
</evidence>
<keyword evidence="6 9" id="KW-0255">Endonuclease</keyword>
<dbReference type="PANTHER" id="PTHR11207">
    <property type="entry name" value="RIBONUCLEASE III"/>
    <property type="match status" value="1"/>
</dbReference>
<dbReference type="InterPro" id="IPR014720">
    <property type="entry name" value="dsRBD_dom"/>
</dbReference>
<dbReference type="PROSITE" id="PS50137">
    <property type="entry name" value="DS_RBD"/>
    <property type="match status" value="1"/>
</dbReference>
<evidence type="ECO:0000256" key="7">
    <source>
        <dbReference type="ARBA" id="ARBA00022801"/>
    </source>
</evidence>
<dbReference type="PROSITE" id="PS00517">
    <property type="entry name" value="RNASE_3_1"/>
    <property type="match status" value="1"/>
</dbReference>
<dbReference type="SMART" id="SM00358">
    <property type="entry name" value="DSRM"/>
    <property type="match status" value="1"/>
</dbReference>
<dbReference type="GO" id="GO:0019843">
    <property type="term" value="F:rRNA binding"/>
    <property type="evidence" value="ECO:0007669"/>
    <property type="project" value="UniProtKB-KW"/>
</dbReference>
<feature type="active site" evidence="9">
    <location>
        <position position="114"/>
    </location>
</feature>
<dbReference type="HAMAP" id="MF_00104">
    <property type="entry name" value="RNase_III"/>
    <property type="match status" value="1"/>
</dbReference>
<feature type="binding site" evidence="9">
    <location>
        <position position="114"/>
    </location>
    <ligand>
        <name>Mg(2+)</name>
        <dbReference type="ChEBI" id="CHEBI:18420"/>
    </ligand>
</feature>
<comment type="catalytic activity">
    <reaction evidence="1 9">
        <text>Endonucleolytic cleavage to 5'-phosphomonoester.</text>
        <dbReference type="EC" id="3.1.26.3"/>
    </reaction>
</comment>
<name>A0A7S8EDZ9_9CHLR</name>
<reference evidence="13 14" key="1">
    <citation type="submission" date="2020-02" db="EMBL/GenBank/DDBJ databases">
        <authorList>
            <person name="Zheng R.K."/>
            <person name="Sun C.M."/>
        </authorList>
    </citation>
    <scope>NUCLEOTIDE SEQUENCE [LARGE SCALE GENOMIC DNA]</scope>
    <source>
        <strain evidence="14">rifampicinis</strain>
    </source>
</reference>
<dbReference type="GO" id="GO:0003725">
    <property type="term" value="F:double-stranded RNA binding"/>
    <property type="evidence" value="ECO:0007669"/>
    <property type="project" value="TreeGrafter"/>
</dbReference>
<dbReference type="Gene3D" id="3.30.160.20">
    <property type="match status" value="1"/>
</dbReference>
<proteinExistence type="inferred from homology"/>
<dbReference type="GO" id="GO:0004525">
    <property type="term" value="F:ribonuclease III activity"/>
    <property type="evidence" value="ECO:0007669"/>
    <property type="project" value="UniProtKB-UniRule"/>
</dbReference>
<keyword evidence="8 9" id="KW-0694">RNA-binding</keyword>
<dbReference type="InterPro" id="IPR000999">
    <property type="entry name" value="RNase_III_dom"/>
</dbReference>
<evidence type="ECO:0000256" key="3">
    <source>
        <dbReference type="ARBA" id="ARBA00022552"/>
    </source>
</evidence>
<evidence type="ECO:0000313" key="13">
    <source>
        <dbReference type="EMBL" id="QPC85237.1"/>
    </source>
</evidence>
<comment type="subunit">
    <text evidence="9">Homodimer.</text>
</comment>
<dbReference type="Pfam" id="PF00035">
    <property type="entry name" value="dsrm"/>
    <property type="match status" value="1"/>
</dbReference>
<dbReference type="GO" id="GO:0006397">
    <property type="term" value="P:mRNA processing"/>
    <property type="evidence" value="ECO:0007669"/>
    <property type="project" value="UniProtKB-UniRule"/>
</dbReference>
<feature type="domain" description="RNase III" evidence="12">
    <location>
        <begin position="1"/>
        <end position="125"/>
    </location>
</feature>
<keyword evidence="3 9" id="KW-0698">rRNA processing</keyword>
<evidence type="ECO:0000256" key="9">
    <source>
        <dbReference type="HAMAP-Rule" id="MF_00104"/>
    </source>
</evidence>
<feature type="active site" evidence="9">
    <location>
        <position position="42"/>
    </location>
</feature>
<dbReference type="Gene3D" id="1.10.1520.10">
    <property type="entry name" value="Ribonuclease III domain"/>
    <property type="match status" value="1"/>
</dbReference>
<dbReference type="SUPFAM" id="SSF69065">
    <property type="entry name" value="RNase III domain-like"/>
    <property type="match status" value="1"/>
</dbReference>
<evidence type="ECO:0000256" key="8">
    <source>
        <dbReference type="ARBA" id="ARBA00022884"/>
    </source>
</evidence>
<keyword evidence="9" id="KW-0460">Magnesium</keyword>
<dbReference type="GO" id="GO:0008033">
    <property type="term" value="P:tRNA processing"/>
    <property type="evidence" value="ECO:0007669"/>
    <property type="project" value="UniProtKB-KW"/>
</dbReference>
<evidence type="ECO:0000256" key="4">
    <source>
        <dbReference type="ARBA" id="ARBA00022664"/>
    </source>
</evidence>
<dbReference type="SUPFAM" id="SSF54768">
    <property type="entry name" value="dsRNA-binding domain-like"/>
    <property type="match status" value="1"/>
</dbReference>
<dbReference type="AlphaFoldDB" id="A0A7S8EDZ9"/>
<comment type="caution">
    <text evidence="9">Lacks conserved residue(s) required for the propagation of feature annotation.</text>
</comment>
<comment type="subcellular location">
    <subcellularLocation>
        <location evidence="9">Cytoplasm</location>
    </subcellularLocation>
</comment>
<comment type="similarity">
    <text evidence="2">Belongs to the ribonuclease III family.</text>
</comment>
<feature type="binding site" evidence="9">
    <location>
        <position position="38"/>
    </location>
    <ligand>
        <name>Mg(2+)</name>
        <dbReference type="ChEBI" id="CHEBI:18420"/>
    </ligand>
</feature>
<evidence type="ECO:0000256" key="2">
    <source>
        <dbReference type="ARBA" id="ARBA00010183"/>
    </source>
</evidence>
<sequence length="269" mass="29324">MKILGVSFSNEMLLTKALTHRSYVNEVEGDVPDNERLEFLGDAVLGFITAEMLFHLYPNEPEGWLTLLRSALVRTESLAILADNCNLGDYLLMGRGEVNSGGRSRVTNLCRGFEAVIGALFIDQGVDAVKAFVLPRLNDLLAYILKNKLHLDARSMLQERSQAELRFTPVYRVVDTEGPEHEKEFIVEVLVGGVVLGRGSGASKRGAAQSAARTALQLVEDNGWPAEVEMASIQVAEGATLEVNILSEESETLAEASPSHDDAENLPAE</sequence>
<dbReference type="PANTHER" id="PTHR11207:SF0">
    <property type="entry name" value="RIBONUCLEASE 3"/>
    <property type="match status" value="1"/>
</dbReference>
<dbReference type="Proteomes" id="UP000594468">
    <property type="component" value="Chromosome"/>
</dbReference>
<evidence type="ECO:0000313" key="14">
    <source>
        <dbReference type="Proteomes" id="UP000594468"/>
    </source>
</evidence>